<evidence type="ECO:0000313" key="3">
    <source>
        <dbReference type="EMBL" id="SHL68115.1"/>
    </source>
</evidence>
<evidence type="ECO:0000256" key="1">
    <source>
        <dbReference type="SAM" id="SignalP"/>
    </source>
</evidence>
<proteinExistence type="predicted"/>
<dbReference type="Pfam" id="PF13511">
    <property type="entry name" value="DUF4124"/>
    <property type="match status" value="1"/>
</dbReference>
<feature type="chain" id="PRO_5009924652" description="DUF4124 domain-containing protein" evidence="1">
    <location>
        <begin position="22"/>
        <end position="181"/>
    </location>
</feature>
<keyword evidence="4" id="KW-1185">Reference proteome</keyword>
<sequence length="181" mass="19668">MPIRQTLALLLLCSLSNQALSQVYTWVDEKGQKHFSSQPPAAQQSVEAVTIKQGYAGEGRTAVPTAPVEVAGEAVAGKVSRREMCQSAMRWTAIDLQNLREIAQERQDAGRITAAEYEQVQTNLAGAEQRITLQDCLTSSAEEQQRYECLSKGAGVLACSGLLSAAMDEAEKEARARTRKP</sequence>
<keyword evidence="1" id="KW-0732">Signal</keyword>
<organism evidence="3 4">
    <name type="scientific">Phytopseudomonas punonensis</name>
    <dbReference type="NCBI Taxonomy" id="1220495"/>
    <lineage>
        <taxon>Bacteria</taxon>
        <taxon>Pseudomonadati</taxon>
        <taxon>Pseudomonadota</taxon>
        <taxon>Gammaproteobacteria</taxon>
        <taxon>Pseudomonadales</taxon>
        <taxon>Pseudomonadaceae</taxon>
        <taxon>Phytopseudomonas</taxon>
    </lineage>
</organism>
<feature type="domain" description="DUF4124" evidence="2">
    <location>
        <begin position="10"/>
        <end position="56"/>
    </location>
</feature>
<protein>
    <recommendedName>
        <fullName evidence="2">DUF4124 domain-containing protein</fullName>
    </recommendedName>
</protein>
<dbReference type="RefSeq" id="WP_073264148.1">
    <property type="nucleotide sequence ID" value="NZ_FRBQ01000002.1"/>
</dbReference>
<evidence type="ECO:0000259" key="2">
    <source>
        <dbReference type="Pfam" id="PF13511"/>
    </source>
</evidence>
<dbReference type="Proteomes" id="UP000184305">
    <property type="component" value="Unassembled WGS sequence"/>
</dbReference>
<dbReference type="InterPro" id="IPR025392">
    <property type="entry name" value="DUF4124"/>
</dbReference>
<feature type="signal peptide" evidence="1">
    <location>
        <begin position="1"/>
        <end position="21"/>
    </location>
</feature>
<dbReference type="OrthoDB" id="7068596at2"/>
<reference evidence="4" key="1">
    <citation type="submission" date="2016-11" db="EMBL/GenBank/DDBJ databases">
        <authorList>
            <person name="Varghese N."/>
            <person name="Submissions S."/>
        </authorList>
    </citation>
    <scope>NUCLEOTIDE SEQUENCE [LARGE SCALE GENOMIC DNA]</scope>
    <source>
        <strain evidence="4">CECT 8089</strain>
    </source>
</reference>
<accession>A0A1M7CLK9</accession>
<gene>
    <name evidence="3" type="ORF">SAMN05216288_2173</name>
</gene>
<dbReference type="EMBL" id="FRBQ01000002">
    <property type="protein sequence ID" value="SHL68115.1"/>
    <property type="molecule type" value="Genomic_DNA"/>
</dbReference>
<name>A0A1M7CLK9_9GAMM</name>
<dbReference type="AlphaFoldDB" id="A0A1M7CLK9"/>
<evidence type="ECO:0000313" key="4">
    <source>
        <dbReference type="Proteomes" id="UP000184305"/>
    </source>
</evidence>